<gene>
    <name evidence="2" type="ORF">Pka01_81130</name>
</gene>
<evidence type="ECO:0008006" key="4">
    <source>
        <dbReference type="Google" id="ProtNLM"/>
    </source>
</evidence>
<evidence type="ECO:0000313" key="2">
    <source>
        <dbReference type="EMBL" id="GIG84986.1"/>
    </source>
</evidence>
<evidence type="ECO:0000256" key="1">
    <source>
        <dbReference type="SAM" id="Phobius"/>
    </source>
</evidence>
<feature type="transmembrane region" description="Helical" evidence="1">
    <location>
        <begin position="40"/>
        <end position="63"/>
    </location>
</feature>
<feature type="transmembrane region" description="Helical" evidence="1">
    <location>
        <begin position="12"/>
        <end position="34"/>
    </location>
</feature>
<keyword evidence="1" id="KW-0812">Transmembrane</keyword>
<proteinExistence type="predicted"/>
<keyword evidence="3" id="KW-1185">Reference proteome</keyword>
<organism evidence="2 3">
    <name type="scientific">Planotetraspora kaengkrachanensis</name>
    <dbReference type="NCBI Taxonomy" id="575193"/>
    <lineage>
        <taxon>Bacteria</taxon>
        <taxon>Bacillati</taxon>
        <taxon>Actinomycetota</taxon>
        <taxon>Actinomycetes</taxon>
        <taxon>Streptosporangiales</taxon>
        <taxon>Streptosporangiaceae</taxon>
        <taxon>Planotetraspora</taxon>
    </lineage>
</organism>
<name>A0A8J3VCI7_9ACTN</name>
<dbReference type="AlphaFoldDB" id="A0A8J3VCI7"/>
<protein>
    <recommendedName>
        <fullName evidence="4">MFS transporter</fullName>
    </recommendedName>
</protein>
<reference evidence="2 3" key="1">
    <citation type="submission" date="2021-01" db="EMBL/GenBank/DDBJ databases">
        <title>Whole genome shotgun sequence of Planotetraspora kaengkrachanensis NBRC 104272.</title>
        <authorList>
            <person name="Komaki H."/>
            <person name="Tamura T."/>
        </authorList>
    </citation>
    <scope>NUCLEOTIDE SEQUENCE [LARGE SCALE GENOMIC DNA]</scope>
    <source>
        <strain evidence="2 3">NBRC 104272</strain>
    </source>
</reference>
<sequence length="73" mass="7650">MIIPLAEPHQRAGRISAVYVVVCLAFGVPVSIAGQLATLFGFQAAMVVDGIAVVVIGAISLLMQTRAQREQVS</sequence>
<comment type="caution">
    <text evidence="2">The sequence shown here is derived from an EMBL/GenBank/DDBJ whole genome shotgun (WGS) entry which is preliminary data.</text>
</comment>
<accession>A0A8J3VCI7</accession>
<dbReference type="Proteomes" id="UP000630097">
    <property type="component" value="Unassembled WGS sequence"/>
</dbReference>
<keyword evidence="1" id="KW-0472">Membrane</keyword>
<evidence type="ECO:0000313" key="3">
    <source>
        <dbReference type="Proteomes" id="UP000630097"/>
    </source>
</evidence>
<dbReference type="RefSeq" id="WP_203888242.1">
    <property type="nucleotide sequence ID" value="NZ_BAABHH010000045.1"/>
</dbReference>
<dbReference type="InterPro" id="IPR036259">
    <property type="entry name" value="MFS_trans_sf"/>
</dbReference>
<dbReference type="SUPFAM" id="SSF103473">
    <property type="entry name" value="MFS general substrate transporter"/>
    <property type="match status" value="1"/>
</dbReference>
<dbReference type="EMBL" id="BONV01000066">
    <property type="protein sequence ID" value="GIG84986.1"/>
    <property type="molecule type" value="Genomic_DNA"/>
</dbReference>
<keyword evidence="1" id="KW-1133">Transmembrane helix</keyword>